<dbReference type="InParanoid" id="K1RNZ2"/>
<dbReference type="GO" id="GO:0003779">
    <property type="term" value="F:actin binding"/>
    <property type="evidence" value="ECO:0007669"/>
    <property type="project" value="InterPro"/>
</dbReference>
<dbReference type="InterPro" id="IPR027267">
    <property type="entry name" value="AH/BAR_dom_sf"/>
</dbReference>
<dbReference type="AlphaFoldDB" id="K1RNZ2"/>
<dbReference type="GO" id="GO:0030031">
    <property type="term" value="P:cell projection assembly"/>
    <property type="evidence" value="ECO:0007669"/>
    <property type="project" value="TreeGrafter"/>
</dbReference>
<feature type="compositionally biased region" description="Polar residues" evidence="2">
    <location>
        <begin position="302"/>
        <end position="333"/>
    </location>
</feature>
<feature type="region of interest" description="Disordered" evidence="2">
    <location>
        <begin position="638"/>
        <end position="724"/>
    </location>
</feature>
<feature type="compositionally biased region" description="Polar residues" evidence="2">
    <location>
        <begin position="675"/>
        <end position="704"/>
    </location>
</feature>
<keyword evidence="3" id="KW-0472">Membrane</keyword>
<dbReference type="HOGENOM" id="CLU_004805_2_0_1"/>
<evidence type="ECO:0000256" key="3">
    <source>
        <dbReference type="SAM" id="Phobius"/>
    </source>
</evidence>
<dbReference type="InterPro" id="IPR030127">
    <property type="entry name" value="MTSS1/MTSS2"/>
</dbReference>
<feature type="compositionally biased region" description="Polar residues" evidence="2">
    <location>
        <begin position="651"/>
        <end position="666"/>
    </location>
</feature>
<feature type="region of interest" description="Disordered" evidence="2">
    <location>
        <begin position="762"/>
        <end position="786"/>
    </location>
</feature>
<dbReference type="GO" id="GO:0009898">
    <property type="term" value="C:cytoplasmic side of plasma membrane"/>
    <property type="evidence" value="ECO:0007669"/>
    <property type="project" value="TreeGrafter"/>
</dbReference>
<feature type="region of interest" description="Disordered" evidence="2">
    <location>
        <begin position="807"/>
        <end position="871"/>
    </location>
</feature>
<evidence type="ECO:0000256" key="2">
    <source>
        <dbReference type="SAM" id="MobiDB-lite"/>
    </source>
</evidence>
<dbReference type="GO" id="GO:0007009">
    <property type="term" value="P:plasma membrane organization"/>
    <property type="evidence" value="ECO:0007669"/>
    <property type="project" value="InterPro"/>
</dbReference>
<evidence type="ECO:0000256" key="1">
    <source>
        <dbReference type="SAM" id="Coils"/>
    </source>
</evidence>
<feature type="compositionally biased region" description="Pro residues" evidence="2">
    <location>
        <begin position="850"/>
        <end position="860"/>
    </location>
</feature>
<name>K1RNZ2_MAGGI</name>
<dbReference type="InterPro" id="IPR013606">
    <property type="entry name" value="I-BAR_dom"/>
</dbReference>
<feature type="transmembrane region" description="Helical" evidence="3">
    <location>
        <begin position="516"/>
        <end position="537"/>
    </location>
</feature>
<keyword evidence="1" id="KW-0175">Coiled coil</keyword>
<dbReference type="GO" id="GO:0005543">
    <property type="term" value="F:phospholipid binding"/>
    <property type="evidence" value="ECO:0007669"/>
    <property type="project" value="TreeGrafter"/>
</dbReference>
<evidence type="ECO:0000313" key="4">
    <source>
        <dbReference type="EMBL" id="EKC36081.1"/>
    </source>
</evidence>
<dbReference type="EMBL" id="JH817351">
    <property type="protein sequence ID" value="EKC36081.1"/>
    <property type="molecule type" value="Genomic_DNA"/>
</dbReference>
<dbReference type="PROSITE" id="PS51338">
    <property type="entry name" value="IMD"/>
    <property type="match status" value="1"/>
</dbReference>
<proteinExistence type="predicted"/>
<keyword evidence="3" id="KW-0812">Transmembrane</keyword>
<dbReference type="PANTHER" id="PTHR15708">
    <property type="entry name" value="ACTIN BUNDLING/MISSING IN METASTASIS-RELATED"/>
    <property type="match status" value="1"/>
</dbReference>
<feature type="region of interest" description="Disordered" evidence="2">
    <location>
        <begin position="257"/>
        <end position="448"/>
    </location>
</feature>
<keyword evidence="3" id="KW-1133">Transmembrane helix</keyword>
<dbReference type="Pfam" id="PF08397">
    <property type="entry name" value="IMD"/>
    <property type="match status" value="1"/>
</dbReference>
<feature type="compositionally biased region" description="Low complexity" evidence="2">
    <location>
        <begin position="334"/>
        <end position="348"/>
    </location>
</feature>
<organism evidence="4">
    <name type="scientific">Magallana gigas</name>
    <name type="common">Pacific oyster</name>
    <name type="synonym">Crassostrea gigas</name>
    <dbReference type="NCBI Taxonomy" id="29159"/>
    <lineage>
        <taxon>Eukaryota</taxon>
        <taxon>Metazoa</taxon>
        <taxon>Spiralia</taxon>
        <taxon>Lophotrochozoa</taxon>
        <taxon>Mollusca</taxon>
        <taxon>Bivalvia</taxon>
        <taxon>Autobranchia</taxon>
        <taxon>Pteriomorphia</taxon>
        <taxon>Ostreida</taxon>
        <taxon>Ostreoidea</taxon>
        <taxon>Ostreidae</taxon>
        <taxon>Magallana</taxon>
    </lineage>
</organism>
<feature type="coiled-coil region" evidence="1">
    <location>
        <begin position="130"/>
        <end position="182"/>
    </location>
</feature>
<protein>
    <submittedName>
        <fullName evidence="4">Metastasis suppressor protein 1</fullName>
    </submittedName>
</protein>
<dbReference type="PANTHER" id="PTHR15708:SF4">
    <property type="entry name" value="FI21477P1-RELATED"/>
    <property type="match status" value="1"/>
</dbReference>
<dbReference type="Gene3D" id="1.20.1270.60">
    <property type="entry name" value="Arfaptin homology (AH) domain/BAR domain"/>
    <property type="match status" value="1"/>
</dbReference>
<gene>
    <name evidence="4" type="ORF">CGI_10007248</name>
</gene>
<reference evidence="4" key="1">
    <citation type="journal article" date="2012" name="Nature">
        <title>The oyster genome reveals stress adaptation and complexity of shell formation.</title>
        <authorList>
            <person name="Zhang G."/>
            <person name="Fang X."/>
            <person name="Guo X."/>
            <person name="Li L."/>
            <person name="Luo R."/>
            <person name="Xu F."/>
            <person name="Yang P."/>
            <person name="Zhang L."/>
            <person name="Wang X."/>
            <person name="Qi H."/>
            <person name="Xiong Z."/>
            <person name="Que H."/>
            <person name="Xie Y."/>
            <person name="Holland P.W."/>
            <person name="Paps J."/>
            <person name="Zhu Y."/>
            <person name="Wu F."/>
            <person name="Chen Y."/>
            <person name="Wang J."/>
            <person name="Peng C."/>
            <person name="Meng J."/>
            <person name="Yang L."/>
            <person name="Liu J."/>
            <person name="Wen B."/>
            <person name="Zhang N."/>
            <person name="Huang Z."/>
            <person name="Zhu Q."/>
            <person name="Feng Y."/>
            <person name="Mount A."/>
            <person name="Hedgecock D."/>
            <person name="Xu Z."/>
            <person name="Liu Y."/>
            <person name="Domazet-Loso T."/>
            <person name="Du Y."/>
            <person name="Sun X."/>
            <person name="Zhang S."/>
            <person name="Liu B."/>
            <person name="Cheng P."/>
            <person name="Jiang X."/>
            <person name="Li J."/>
            <person name="Fan D."/>
            <person name="Wang W."/>
            <person name="Fu W."/>
            <person name="Wang T."/>
            <person name="Wang B."/>
            <person name="Zhang J."/>
            <person name="Peng Z."/>
            <person name="Li Y."/>
            <person name="Li N."/>
            <person name="Wang J."/>
            <person name="Chen M."/>
            <person name="He Y."/>
            <person name="Tan F."/>
            <person name="Song X."/>
            <person name="Zheng Q."/>
            <person name="Huang R."/>
            <person name="Yang H."/>
            <person name="Du X."/>
            <person name="Chen L."/>
            <person name="Yang M."/>
            <person name="Gaffney P.M."/>
            <person name="Wang S."/>
            <person name="Luo L."/>
            <person name="She Z."/>
            <person name="Ming Y."/>
            <person name="Huang W."/>
            <person name="Zhang S."/>
            <person name="Huang B."/>
            <person name="Zhang Y."/>
            <person name="Qu T."/>
            <person name="Ni P."/>
            <person name="Miao G."/>
            <person name="Wang J."/>
            <person name="Wang Q."/>
            <person name="Steinberg C.E."/>
            <person name="Wang H."/>
            <person name="Li N."/>
            <person name="Qian L."/>
            <person name="Zhang G."/>
            <person name="Li Y."/>
            <person name="Yang H."/>
            <person name="Liu X."/>
            <person name="Wang J."/>
            <person name="Yin Y."/>
            <person name="Wang J."/>
        </authorList>
    </citation>
    <scope>NUCLEOTIDE SEQUENCE [LARGE SCALE GENOMIC DNA]</scope>
    <source>
        <strain evidence="4">05x7-T-G4-1.051#20</strain>
    </source>
</reference>
<dbReference type="GO" id="GO:0015629">
    <property type="term" value="C:actin cytoskeleton"/>
    <property type="evidence" value="ECO:0007669"/>
    <property type="project" value="TreeGrafter"/>
</dbReference>
<dbReference type="SUPFAM" id="SSF103657">
    <property type="entry name" value="BAR/IMD domain-like"/>
    <property type="match status" value="1"/>
</dbReference>
<sequence>MEGGIEKDCTALGGLFQTIITDMRASSVVWEDFTSKAAKLHTSLKATLAAIGGFLEAFQKVADMATGSRGATKEIGSALTRLCMRHKSIEAKLKALTGSIIDNLVNPVQEHSEEWKKSVAQLDKEHAKEYKKARQEIKKAASDTMRLQKKVKKGKNEMQLKLDNAMEDVNNKYLALEMAEKNAVRTALIEERSRFCFFISYLRPFVDHEVSLLTEITHLQEIMEHLCMQCNDPHTLPPASEQVIMDVKGFDSSSVWNFSQHSPPSSPSSIGSRKSSMCSINSITSSSSGSIKSHSPSHLNHLRNSAQDADQLSTDNADADSQSSTPSDNTPSASSTWTNWPNPPNTNSKAEDNRPHTISSAYEKTHNRPALSASLFEPPSEMAEEEDVQMRNKKKERSNSSSSSGSGHYARPQSATINKMQPVLPPLAPKPKSKAVPPPKVPTLGEAPAYVNMSDLANMAANKRRESETDLSPQPGSTELPEDLVEAMQQLDSATAALNSEYEQEEEKHQAKARTLYYQCSTVVLCGTVIYILIFCIKVCEQNQMKRNTMELAKAIQELEASTAALQSTYDGDSSTSQHSLQCSSGYGTMNNTPAHSQDTIAMGDFDHNTSECISGNEKYFTIPRNSEIGNMFRAEMQAKRPASTAGIPVSRQTGAPITRRSSMNTPKPPPPVRRSSSITTANPQTLQRLRNTPPRQLQSTSHGQDSDPNRTSLHRRSNSSGGEPAYAELQTIQMSIHARQQLQYQPEASPYASVDTQQIAYSAPPTPSQYGNRSMPPSGHYQPSSVNQAELMQKLNAQFSALNAPYHQADDSLPPPPPELVQVDPELPPPPSAAELEEMEKVYSTPAVQRPPPVNPKPAHPGADPSRLRASLVSELKGLRKVSNSENDSEC</sequence>
<feature type="compositionally biased region" description="Low complexity" evidence="2">
    <location>
        <begin position="259"/>
        <end position="297"/>
    </location>
</feature>
<accession>K1RNZ2</accession>